<reference evidence="2" key="1">
    <citation type="submission" date="2015-09" db="EMBL/GenBank/DDBJ databases">
        <title>Draft Genome Sequences of Two Novel Amoeba-resistant Intranuclear Bacteria, Candidatus Berkiella cookevillensis and Candidatus Berkiella aquae.</title>
        <authorList>
            <person name="Mehari Y.T."/>
            <person name="Arivett B.A."/>
            <person name="Farone A.L."/>
            <person name="Gunderson J.H."/>
            <person name="Farone M.B."/>
        </authorList>
    </citation>
    <scope>NUCLEOTIDE SEQUENCE [LARGE SCALE GENOMIC DNA]</scope>
    <source>
        <strain evidence="2">HT99</strain>
    </source>
</reference>
<keyword evidence="4" id="KW-1185">Reference proteome</keyword>
<reference evidence="3" key="3">
    <citation type="submission" date="2021-06" db="EMBL/GenBank/DDBJ databases">
        <title>Genomic Description and Analysis of Intracellular Bacteria, Candidatus Berkiella cookevillensis and Candidatus Berkiella aquae.</title>
        <authorList>
            <person name="Kidane D.T."/>
            <person name="Mehari Y.T."/>
            <person name="Rice F.C."/>
            <person name="Arivett B.A."/>
            <person name="Farone A.L."/>
            <person name="Berk S.G."/>
            <person name="Farone M.B."/>
        </authorList>
    </citation>
    <scope>NUCLEOTIDE SEQUENCE</scope>
    <source>
        <strain evidence="3">HT99</strain>
    </source>
</reference>
<gene>
    <name evidence="2" type="ORF">HT99x_00818</name>
    <name evidence="3" type="ORF">HT99x_013255</name>
</gene>
<dbReference type="OrthoDB" id="5652501at2"/>
<dbReference type="EMBL" id="LKAJ01000002">
    <property type="protein sequence ID" value="KRG22396.1"/>
    <property type="molecule type" value="Genomic_DNA"/>
</dbReference>
<protein>
    <submittedName>
        <fullName evidence="2">Uncharacterized protein</fullName>
    </submittedName>
</protein>
<dbReference type="STRING" id="295108.HT99x_00818"/>
<comment type="caution">
    <text evidence="2">The sequence shown here is derived from an EMBL/GenBank/DDBJ whole genome shotgun (WGS) entry which is preliminary data.</text>
</comment>
<evidence type="ECO:0000313" key="4">
    <source>
        <dbReference type="Proteomes" id="UP000051497"/>
    </source>
</evidence>
<organism evidence="2">
    <name type="scientific">Candidatus Berkiella aquae</name>
    <dbReference type="NCBI Taxonomy" id="295108"/>
    <lineage>
        <taxon>Bacteria</taxon>
        <taxon>Pseudomonadati</taxon>
        <taxon>Pseudomonadota</taxon>
        <taxon>Gammaproteobacteria</taxon>
        <taxon>Candidatus Berkiellales</taxon>
        <taxon>Candidatus Berkiellaceae</taxon>
        <taxon>Candidatus Berkiella</taxon>
    </lineage>
</organism>
<evidence type="ECO:0000313" key="2">
    <source>
        <dbReference type="EMBL" id="KRG22396.1"/>
    </source>
</evidence>
<accession>A0A0Q9YNP4</accession>
<dbReference type="EMBL" id="LKAJ02000001">
    <property type="protein sequence ID" value="MCS5712403.1"/>
    <property type="molecule type" value="Genomic_DNA"/>
</dbReference>
<sequence length="183" mass="20286">MTNIIEYIKTHKAELAYRGWNGIVAGVVIHDLLTNPAASFSVSAIDAGLHAYEFIFPNQLSEIMLPLNLLRGAQAGFACAYGSTFVADIKTALFSSKPSLWPMSFSISIQPTSIPRLVNGFDVLNHGVNAFRRLSQLMQRKPDQSATEKKGKALTPQYKQQQSKVHFATPLVQPIQQKKHKPH</sequence>
<name>A0A0Q9YNP4_9GAMM</name>
<proteinExistence type="predicted"/>
<evidence type="ECO:0000256" key="1">
    <source>
        <dbReference type="SAM" id="MobiDB-lite"/>
    </source>
</evidence>
<dbReference type="RefSeq" id="WP_075065447.1">
    <property type="nucleotide sequence ID" value="NZ_LKAJ02000001.1"/>
</dbReference>
<dbReference type="Proteomes" id="UP000051497">
    <property type="component" value="Unassembled WGS sequence"/>
</dbReference>
<evidence type="ECO:0000313" key="3">
    <source>
        <dbReference type="EMBL" id="MCS5712403.1"/>
    </source>
</evidence>
<dbReference type="AlphaFoldDB" id="A0A0Q9YNP4"/>
<reference evidence="3" key="2">
    <citation type="journal article" date="2016" name="Genome Announc.">
        <title>Draft Genome Sequences of Two Novel Amoeba-Resistant Intranuclear Bacteria, 'Candidatus Berkiella cookevillensis' and 'Candidatus Berkiella aquae'.</title>
        <authorList>
            <person name="Mehari Y.T."/>
            <person name="Arivett B.A."/>
            <person name="Farone A.L."/>
            <person name="Gunderson J.H."/>
            <person name="Farone M.B."/>
        </authorList>
    </citation>
    <scope>NUCLEOTIDE SEQUENCE</scope>
    <source>
        <strain evidence="3">HT99</strain>
    </source>
</reference>
<feature type="region of interest" description="Disordered" evidence="1">
    <location>
        <begin position="143"/>
        <end position="183"/>
    </location>
</feature>